<gene>
    <name evidence="1" type="ORF">CPB83DRAFT_665032</name>
</gene>
<name>A0A9P6ENQ9_9AGAR</name>
<accession>A0A9P6ENQ9</accession>
<protein>
    <submittedName>
        <fullName evidence="1">Uncharacterized protein</fullName>
    </submittedName>
</protein>
<dbReference type="Proteomes" id="UP000807306">
    <property type="component" value="Unassembled WGS sequence"/>
</dbReference>
<proteinExistence type="predicted"/>
<evidence type="ECO:0000313" key="2">
    <source>
        <dbReference type="Proteomes" id="UP000807306"/>
    </source>
</evidence>
<organism evidence="1 2">
    <name type="scientific">Crepidotus variabilis</name>
    <dbReference type="NCBI Taxonomy" id="179855"/>
    <lineage>
        <taxon>Eukaryota</taxon>
        <taxon>Fungi</taxon>
        <taxon>Dikarya</taxon>
        <taxon>Basidiomycota</taxon>
        <taxon>Agaricomycotina</taxon>
        <taxon>Agaricomycetes</taxon>
        <taxon>Agaricomycetidae</taxon>
        <taxon>Agaricales</taxon>
        <taxon>Agaricineae</taxon>
        <taxon>Crepidotaceae</taxon>
        <taxon>Crepidotus</taxon>
    </lineage>
</organism>
<evidence type="ECO:0000313" key="1">
    <source>
        <dbReference type="EMBL" id="KAF9532213.1"/>
    </source>
</evidence>
<reference evidence="1" key="1">
    <citation type="submission" date="2020-11" db="EMBL/GenBank/DDBJ databases">
        <authorList>
            <consortium name="DOE Joint Genome Institute"/>
            <person name="Ahrendt S."/>
            <person name="Riley R."/>
            <person name="Andreopoulos W."/>
            <person name="Labutti K."/>
            <person name="Pangilinan J."/>
            <person name="Ruiz-Duenas F.J."/>
            <person name="Barrasa J.M."/>
            <person name="Sanchez-Garcia M."/>
            <person name="Camarero S."/>
            <person name="Miyauchi S."/>
            <person name="Serrano A."/>
            <person name="Linde D."/>
            <person name="Babiker R."/>
            <person name="Drula E."/>
            <person name="Ayuso-Fernandez I."/>
            <person name="Pacheco R."/>
            <person name="Padilla G."/>
            <person name="Ferreira P."/>
            <person name="Barriuso J."/>
            <person name="Kellner H."/>
            <person name="Castanera R."/>
            <person name="Alfaro M."/>
            <person name="Ramirez L."/>
            <person name="Pisabarro A.G."/>
            <person name="Kuo A."/>
            <person name="Tritt A."/>
            <person name="Lipzen A."/>
            <person name="He G."/>
            <person name="Yan M."/>
            <person name="Ng V."/>
            <person name="Cullen D."/>
            <person name="Martin F."/>
            <person name="Rosso M.-N."/>
            <person name="Henrissat B."/>
            <person name="Hibbett D."/>
            <person name="Martinez A.T."/>
            <person name="Grigoriev I.V."/>
        </authorList>
    </citation>
    <scope>NUCLEOTIDE SEQUENCE</scope>
    <source>
        <strain evidence="1">CBS 506.95</strain>
    </source>
</reference>
<sequence>MPISLMRPSRIVLPSFTLALTSERVFVPGPSNVIQLEPPEEQNYPKLPQPPPTHLMSTIYEEEYETEDTAVAPTSRNASTSTFGTKHYESSFVSMEISSTLESCGIDRPTRKPSLVQIFLKFLQKICMLKPSESNTSEHADV</sequence>
<keyword evidence="2" id="KW-1185">Reference proteome</keyword>
<dbReference type="EMBL" id="MU157832">
    <property type="protein sequence ID" value="KAF9532213.1"/>
    <property type="molecule type" value="Genomic_DNA"/>
</dbReference>
<dbReference type="AlphaFoldDB" id="A0A9P6ENQ9"/>
<comment type="caution">
    <text evidence="1">The sequence shown here is derived from an EMBL/GenBank/DDBJ whole genome shotgun (WGS) entry which is preliminary data.</text>
</comment>